<name>A0A1M5CN05_9BACI</name>
<keyword evidence="2" id="KW-1185">Reference proteome</keyword>
<evidence type="ECO:0000313" key="2">
    <source>
        <dbReference type="Proteomes" id="UP000183988"/>
    </source>
</evidence>
<dbReference type="EMBL" id="FQVW01000001">
    <property type="protein sequence ID" value="SHF55792.1"/>
    <property type="molecule type" value="Genomic_DNA"/>
</dbReference>
<sequence length="119" mass="14455">MDLLEQTKQLSEHLEMLKQTFEKNQPPEDRKDKAFFLMVKEKTNPIYEQLAVWEEVALAYVKDRKINVHPHQVSSTRENMELVMMHSFYVDVRRKRFMELHNSIQYIFDQIIRELSLNK</sequence>
<dbReference type="Pfam" id="PF08807">
    <property type="entry name" value="DUF1798"/>
    <property type="match status" value="1"/>
</dbReference>
<organism evidence="1 2">
    <name type="scientific">Ornithinibacillus halophilus</name>
    <dbReference type="NCBI Taxonomy" id="930117"/>
    <lineage>
        <taxon>Bacteria</taxon>
        <taxon>Bacillati</taxon>
        <taxon>Bacillota</taxon>
        <taxon>Bacilli</taxon>
        <taxon>Bacillales</taxon>
        <taxon>Bacillaceae</taxon>
        <taxon>Ornithinibacillus</taxon>
    </lineage>
</organism>
<dbReference type="SUPFAM" id="SSF140415">
    <property type="entry name" value="YppE-like"/>
    <property type="match status" value="1"/>
</dbReference>
<proteinExistence type="predicted"/>
<dbReference type="Proteomes" id="UP000183988">
    <property type="component" value="Unassembled WGS sequence"/>
</dbReference>
<dbReference type="OrthoDB" id="2691485at2"/>
<evidence type="ECO:0000313" key="1">
    <source>
        <dbReference type="EMBL" id="SHF55792.1"/>
    </source>
</evidence>
<protein>
    <recommendedName>
        <fullName evidence="3">DUF1798 family protein</fullName>
    </recommendedName>
</protein>
<dbReference type="Gene3D" id="1.20.120.440">
    <property type="entry name" value="YppE-like"/>
    <property type="match status" value="1"/>
</dbReference>
<gene>
    <name evidence="1" type="ORF">SAMN05216225_1001307</name>
</gene>
<evidence type="ECO:0008006" key="3">
    <source>
        <dbReference type="Google" id="ProtNLM"/>
    </source>
</evidence>
<dbReference type="InterPro" id="IPR023351">
    <property type="entry name" value="YppE-like_sf"/>
</dbReference>
<dbReference type="RefSeq" id="WP_072887281.1">
    <property type="nucleotide sequence ID" value="NZ_FQVW01000001.1"/>
</dbReference>
<accession>A0A1M5CN05</accession>
<reference evidence="1 2" key="1">
    <citation type="submission" date="2016-11" db="EMBL/GenBank/DDBJ databases">
        <authorList>
            <person name="Jaros S."/>
            <person name="Januszkiewicz K."/>
            <person name="Wedrychowicz H."/>
        </authorList>
    </citation>
    <scope>NUCLEOTIDE SEQUENCE [LARGE SCALE GENOMIC DNA]</scope>
    <source>
        <strain evidence="1 2">IBRC-M 10683</strain>
    </source>
</reference>
<dbReference type="STRING" id="930117.SAMN05216225_1001307"/>
<dbReference type="InterPro" id="IPR014913">
    <property type="entry name" value="YppE-like"/>
</dbReference>
<dbReference type="AlphaFoldDB" id="A0A1M5CN05"/>